<keyword evidence="7" id="KW-1185">Reference proteome</keyword>
<sequence>MCICKHYLPTGFRFNPTDEELIEILERKVSGQEMPLHGHFIVERNLYDHEPQHIEWDNTLSVPDNERYCYCMRETDSREVSRRGWWKATGHVKKIYASKNQSVVAGYKRPLTFHRFKDNERNRNKAIKTNWLMHEYSLHSNSTEWRLCKIKYKGKPSAQEEMENIRKAFQLSNYESGGSSSMGMHPDFVGEQQQQQALQNLDNNSYYMQNMQMESMDQQVLQYQPTLDSNDPFETQFNTNYYVDHDQLEQPPADSPEQLYPSLWFWQN</sequence>
<reference evidence="6 7" key="1">
    <citation type="submission" date="2021-02" db="EMBL/GenBank/DDBJ databases">
        <title>Plant Genome Project.</title>
        <authorList>
            <person name="Zhang R.-G."/>
        </authorList>
    </citation>
    <scope>NUCLEOTIDE SEQUENCE [LARGE SCALE GENOMIC DNA]</scope>
    <source>
        <tissue evidence="6">Leaves</tissue>
    </source>
</reference>
<dbReference type="PANTHER" id="PTHR31719">
    <property type="entry name" value="NAC TRANSCRIPTION FACTOR 56"/>
    <property type="match status" value="1"/>
</dbReference>
<proteinExistence type="predicted"/>
<dbReference type="Proteomes" id="UP000827721">
    <property type="component" value="Unassembled WGS sequence"/>
</dbReference>
<evidence type="ECO:0000313" key="6">
    <source>
        <dbReference type="EMBL" id="KAH7572785.1"/>
    </source>
</evidence>
<keyword evidence="4" id="KW-0539">Nucleus</keyword>
<keyword evidence="3" id="KW-0804">Transcription</keyword>
<dbReference type="PANTHER" id="PTHR31719:SF43">
    <property type="entry name" value="NAC TRANSCRIPTION FACTOR 56"/>
    <property type="match status" value="1"/>
</dbReference>
<dbReference type="InterPro" id="IPR036093">
    <property type="entry name" value="NAC_dom_sf"/>
</dbReference>
<name>A0ABQ8I825_9ROSI</name>
<dbReference type="EMBL" id="JAFEMO010000003">
    <property type="protein sequence ID" value="KAH7572785.1"/>
    <property type="molecule type" value="Genomic_DNA"/>
</dbReference>
<gene>
    <name evidence="6" type="ORF">JRO89_XS03G0013000</name>
</gene>
<protein>
    <recommendedName>
        <fullName evidence="5">NAC domain-containing protein</fullName>
    </recommendedName>
</protein>
<dbReference type="Pfam" id="PF02365">
    <property type="entry name" value="NAM"/>
    <property type="match status" value="1"/>
</dbReference>
<evidence type="ECO:0000259" key="5">
    <source>
        <dbReference type="PROSITE" id="PS51005"/>
    </source>
</evidence>
<feature type="domain" description="NAC" evidence="5">
    <location>
        <begin position="8"/>
        <end position="153"/>
    </location>
</feature>
<accession>A0ABQ8I825</accession>
<evidence type="ECO:0000256" key="3">
    <source>
        <dbReference type="ARBA" id="ARBA00023163"/>
    </source>
</evidence>
<evidence type="ECO:0000256" key="4">
    <source>
        <dbReference type="ARBA" id="ARBA00023242"/>
    </source>
</evidence>
<evidence type="ECO:0000313" key="7">
    <source>
        <dbReference type="Proteomes" id="UP000827721"/>
    </source>
</evidence>
<evidence type="ECO:0000256" key="1">
    <source>
        <dbReference type="ARBA" id="ARBA00023015"/>
    </source>
</evidence>
<evidence type="ECO:0000256" key="2">
    <source>
        <dbReference type="ARBA" id="ARBA00023125"/>
    </source>
</evidence>
<dbReference type="InterPro" id="IPR003441">
    <property type="entry name" value="NAC-dom"/>
</dbReference>
<dbReference type="PROSITE" id="PS51005">
    <property type="entry name" value="NAC"/>
    <property type="match status" value="1"/>
</dbReference>
<keyword evidence="2" id="KW-0238">DNA-binding</keyword>
<keyword evidence="1" id="KW-0805">Transcription regulation</keyword>
<comment type="caution">
    <text evidence="6">The sequence shown here is derived from an EMBL/GenBank/DDBJ whole genome shotgun (WGS) entry which is preliminary data.</text>
</comment>
<dbReference type="Gene3D" id="2.170.150.80">
    <property type="entry name" value="NAC domain"/>
    <property type="match status" value="1"/>
</dbReference>
<dbReference type="SUPFAM" id="SSF101941">
    <property type="entry name" value="NAC domain"/>
    <property type="match status" value="1"/>
</dbReference>
<organism evidence="6 7">
    <name type="scientific">Xanthoceras sorbifolium</name>
    <dbReference type="NCBI Taxonomy" id="99658"/>
    <lineage>
        <taxon>Eukaryota</taxon>
        <taxon>Viridiplantae</taxon>
        <taxon>Streptophyta</taxon>
        <taxon>Embryophyta</taxon>
        <taxon>Tracheophyta</taxon>
        <taxon>Spermatophyta</taxon>
        <taxon>Magnoliopsida</taxon>
        <taxon>eudicotyledons</taxon>
        <taxon>Gunneridae</taxon>
        <taxon>Pentapetalae</taxon>
        <taxon>rosids</taxon>
        <taxon>malvids</taxon>
        <taxon>Sapindales</taxon>
        <taxon>Sapindaceae</taxon>
        <taxon>Xanthoceroideae</taxon>
        <taxon>Xanthoceras</taxon>
    </lineage>
</organism>